<reference evidence="1" key="1">
    <citation type="submission" date="2023-01" db="EMBL/GenBank/DDBJ databases">
        <title>Genome sequencing of Photorhabdus bodei 09-20.</title>
        <authorList>
            <person name="Kalindamar S."/>
            <person name="Kumru S."/>
        </authorList>
    </citation>
    <scope>NUCLEOTIDE SEQUENCE</scope>
    <source>
        <strain evidence="1">09-20</strain>
    </source>
</reference>
<sequence length="91" mass="10413">MTDTTAAEKQRADKETICPISFQRKTQFLNHLTRSKHQAKIKQRAAKMAIITNVLTAVNKPSFKSVFIEPPQNKKFITTKTSLLRWLIALT</sequence>
<evidence type="ECO:0000313" key="2">
    <source>
        <dbReference type="Proteomes" id="UP001212996"/>
    </source>
</evidence>
<dbReference type="AlphaFoldDB" id="A0AAW6BDU0"/>
<name>A0AAW6BDU0_9GAMM</name>
<comment type="caution">
    <text evidence="1">The sequence shown here is derived from an EMBL/GenBank/DDBJ whole genome shotgun (WGS) entry which is preliminary data.</text>
</comment>
<accession>A0AAW6BDU0</accession>
<proteinExistence type="predicted"/>
<dbReference type="RefSeq" id="WP_113043934.1">
    <property type="nucleotide sequence ID" value="NZ_CAWQKC010000050.1"/>
</dbReference>
<dbReference type="EMBL" id="JAQMFO010000002">
    <property type="protein sequence ID" value="MDB6370720.1"/>
    <property type="molecule type" value="Genomic_DNA"/>
</dbReference>
<evidence type="ECO:0000313" key="1">
    <source>
        <dbReference type="EMBL" id="MDB6370720.1"/>
    </source>
</evidence>
<gene>
    <name evidence="1" type="ORF">PH362_01765</name>
</gene>
<organism evidence="1 2">
    <name type="scientific">Photorhabdus bodei</name>
    <dbReference type="NCBI Taxonomy" id="2029681"/>
    <lineage>
        <taxon>Bacteria</taxon>
        <taxon>Pseudomonadati</taxon>
        <taxon>Pseudomonadota</taxon>
        <taxon>Gammaproteobacteria</taxon>
        <taxon>Enterobacterales</taxon>
        <taxon>Morganellaceae</taxon>
        <taxon>Photorhabdus</taxon>
    </lineage>
</organism>
<evidence type="ECO:0008006" key="3">
    <source>
        <dbReference type="Google" id="ProtNLM"/>
    </source>
</evidence>
<dbReference type="Proteomes" id="UP001212996">
    <property type="component" value="Unassembled WGS sequence"/>
</dbReference>
<protein>
    <recommendedName>
        <fullName evidence="3">C2H2-type domain-containing protein</fullName>
    </recommendedName>
</protein>